<comment type="caution">
    <text evidence="5">The sequence shown here is derived from an EMBL/GenBank/DDBJ whole genome shotgun (WGS) entry which is preliminary data.</text>
</comment>
<keyword evidence="4" id="KW-0539">Nucleus</keyword>
<evidence type="ECO:0000256" key="1">
    <source>
        <dbReference type="ARBA" id="ARBA00004123"/>
    </source>
</evidence>
<dbReference type="GO" id="GO:0005634">
    <property type="term" value="C:nucleus"/>
    <property type="evidence" value="ECO:0007669"/>
    <property type="project" value="UniProtKB-SubCell"/>
</dbReference>
<evidence type="ECO:0000256" key="3">
    <source>
        <dbReference type="ARBA" id="ARBA00023204"/>
    </source>
</evidence>
<dbReference type="Pfam" id="PF20168">
    <property type="entry name" value="PDS5"/>
    <property type="match status" value="1"/>
</dbReference>
<evidence type="ECO:0000256" key="2">
    <source>
        <dbReference type="ARBA" id="ARBA00022763"/>
    </source>
</evidence>
<dbReference type="InterPro" id="IPR039776">
    <property type="entry name" value="Pds5"/>
</dbReference>
<name>A0A438GAP3_VITVI</name>
<dbReference type="AlphaFoldDB" id="A0A438GAP3"/>
<keyword evidence="3" id="KW-0234">DNA repair</keyword>
<dbReference type="PANTHER" id="PTHR12663">
    <property type="entry name" value="ANDROGEN INDUCED INHIBITOR OF PROLIFERATION AS3 / PDS5-RELATED"/>
    <property type="match status" value="1"/>
</dbReference>
<comment type="subcellular location">
    <subcellularLocation>
        <location evidence="1">Nucleus</location>
    </subcellularLocation>
</comment>
<evidence type="ECO:0000313" key="5">
    <source>
        <dbReference type="EMBL" id="RVW69241.1"/>
    </source>
</evidence>
<evidence type="ECO:0000313" key="6">
    <source>
        <dbReference type="Proteomes" id="UP000288805"/>
    </source>
</evidence>
<gene>
    <name evidence="5" type="ORF">CK203_061390</name>
</gene>
<sequence length="115" mass="12529">MEMASASNGFEAKLRDVGNRLLHPPSSADELLPLLEAESYLEKVEQQPCMSTKIALSPLMEAFVADQILKHGNGGVEVSAVACKSEITRIMAPDAPYDDNQMTEIFQLSVASFEN</sequence>
<protein>
    <submittedName>
        <fullName evidence="5">Uncharacterized protein</fullName>
    </submittedName>
</protein>
<evidence type="ECO:0000256" key="4">
    <source>
        <dbReference type="ARBA" id="ARBA00023242"/>
    </source>
</evidence>
<dbReference type="PANTHER" id="PTHR12663:SF3">
    <property type="entry name" value="SISTER CHROMATID COHESION PROTEIN PDS5 HOMOLOG C"/>
    <property type="match status" value="1"/>
</dbReference>
<organism evidence="5 6">
    <name type="scientific">Vitis vinifera</name>
    <name type="common">Grape</name>
    <dbReference type="NCBI Taxonomy" id="29760"/>
    <lineage>
        <taxon>Eukaryota</taxon>
        <taxon>Viridiplantae</taxon>
        <taxon>Streptophyta</taxon>
        <taxon>Embryophyta</taxon>
        <taxon>Tracheophyta</taxon>
        <taxon>Spermatophyta</taxon>
        <taxon>Magnoliopsida</taxon>
        <taxon>eudicotyledons</taxon>
        <taxon>Gunneridae</taxon>
        <taxon>Pentapetalae</taxon>
        <taxon>rosids</taxon>
        <taxon>Vitales</taxon>
        <taxon>Vitaceae</taxon>
        <taxon>Viteae</taxon>
        <taxon>Vitis</taxon>
    </lineage>
</organism>
<accession>A0A438GAP3</accession>
<reference evidence="5 6" key="1">
    <citation type="journal article" date="2018" name="PLoS Genet.">
        <title>Population sequencing reveals clonal diversity and ancestral inbreeding in the grapevine cultivar Chardonnay.</title>
        <authorList>
            <person name="Roach M.J."/>
            <person name="Johnson D.L."/>
            <person name="Bohlmann J."/>
            <person name="van Vuuren H.J."/>
            <person name="Jones S.J."/>
            <person name="Pretorius I.S."/>
            <person name="Schmidt S.A."/>
            <person name="Borneman A.R."/>
        </authorList>
    </citation>
    <scope>NUCLEOTIDE SEQUENCE [LARGE SCALE GENOMIC DNA]</scope>
    <source>
        <strain evidence="6">cv. Chardonnay</strain>
        <tissue evidence="5">Leaf</tissue>
    </source>
</reference>
<dbReference type="GO" id="GO:0006281">
    <property type="term" value="P:DNA repair"/>
    <property type="evidence" value="ECO:0007669"/>
    <property type="project" value="UniProtKB-KW"/>
</dbReference>
<keyword evidence="2" id="KW-0227">DNA damage</keyword>
<proteinExistence type="predicted"/>
<dbReference type="GO" id="GO:0007064">
    <property type="term" value="P:mitotic sister chromatid cohesion"/>
    <property type="evidence" value="ECO:0007669"/>
    <property type="project" value="InterPro"/>
</dbReference>
<dbReference type="EMBL" id="QGNW01000503">
    <property type="protein sequence ID" value="RVW69241.1"/>
    <property type="molecule type" value="Genomic_DNA"/>
</dbReference>
<dbReference type="Proteomes" id="UP000288805">
    <property type="component" value="Unassembled WGS sequence"/>
</dbReference>